<gene>
    <name evidence="2" type="ORF">NCTC11978_00024</name>
</gene>
<evidence type="ECO:0000313" key="3">
    <source>
        <dbReference type="Proteomes" id="UP000254033"/>
    </source>
</evidence>
<organism evidence="2 3">
    <name type="scientific">Legionella feeleii</name>
    <dbReference type="NCBI Taxonomy" id="453"/>
    <lineage>
        <taxon>Bacteria</taxon>
        <taxon>Pseudomonadati</taxon>
        <taxon>Pseudomonadota</taxon>
        <taxon>Gammaproteobacteria</taxon>
        <taxon>Legionellales</taxon>
        <taxon>Legionellaceae</taxon>
        <taxon>Legionella</taxon>
    </lineage>
</organism>
<dbReference type="EMBL" id="UGNY01000001">
    <property type="protein sequence ID" value="STX36878.1"/>
    <property type="molecule type" value="Genomic_DNA"/>
</dbReference>
<feature type="transmembrane region" description="Helical" evidence="1">
    <location>
        <begin position="6"/>
        <end position="23"/>
    </location>
</feature>
<reference evidence="2 3" key="1">
    <citation type="submission" date="2018-06" db="EMBL/GenBank/DDBJ databases">
        <authorList>
            <consortium name="Pathogen Informatics"/>
            <person name="Doyle S."/>
        </authorList>
    </citation>
    <scope>NUCLEOTIDE SEQUENCE [LARGE SCALE GENOMIC DNA]</scope>
    <source>
        <strain evidence="2 3">NCTC11978</strain>
    </source>
</reference>
<feature type="transmembrane region" description="Helical" evidence="1">
    <location>
        <begin position="170"/>
        <end position="201"/>
    </location>
</feature>
<feature type="transmembrane region" description="Helical" evidence="1">
    <location>
        <begin position="131"/>
        <end position="150"/>
    </location>
</feature>
<feature type="transmembrane region" description="Helical" evidence="1">
    <location>
        <begin position="207"/>
        <end position="227"/>
    </location>
</feature>
<proteinExistence type="predicted"/>
<dbReference type="PANTHER" id="PTHR43483:SF3">
    <property type="entry name" value="MEMBRANE TRANSPORTER PROTEIN HI_0806-RELATED"/>
    <property type="match status" value="1"/>
</dbReference>
<accession>A0A378INR6</accession>
<feature type="transmembrane region" description="Helical" evidence="1">
    <location>
        <begin position="263"/>
        <end position="284"/>
    </location>
</feature>
<dbReference type="PANTHER" id="PTHR43483">
    <property type="entry name" value="MEMBRANE TRANSPORTER PROTEIN HI_0806-RELATED"/>
    <property type="match status" value="1"/>
</dbReference>
<keyword evidence="1" id="KW-0472">Membrane</keyword>
<protein>
    <submittedName>
        <fullName evidence="2">Integral membrane protein</fullName>
    </submittedName>
</protein>
<evidence type="ECO:0000313" key="2">
    <source>
        <dbReference type="EMBL" id="STX36878.1"/>
    </source>
</evidence>
<feature type="transmembrane region" description="Helical" evidence="1">
    <location>
        <begin position="239"/>
        <end position="257"/>
    </location>
</feature>
<name>A0A378INR6_9GAMM</name>
<feature type="transmembrane region" description="Helical" evidence="1">
    <location>
        <begin position="104"/>
        <end position="125"/>
    </location>
</feature>
<dbReference type="RefSeq" id="WP_115174176.1">
    <property type="nucleotide sequence ID" value="NZ_UGNY01000001.1"/>
</dbReference>
<dbReference type="Proteomes" id="UP000254033">
    <property type="component" value="Unassembled WGS sequence"/>
</dbReference>
<keyword evidence="1" id="KW-0812">Transmembrane</keyword>
<dbReference type="AlphaFoldDB" id="A0A378INR6"/>
<evidence type="ECO:0000256" key="1">
    <source>
        <dbReference type="SAM" id="Phobius"/>
    </source>
</evidence>
<keyword evidence="1" id="KW-1133">Transmembrane helix</keyword>
<sequence length="304" mass="32793">MAISLIIVAILILTFVCIIAMLYKLRKQPPVRLSILDYIKLTVSGVIAFIADTLGVGSFAVNVTLAKILRTFPDDELPAVNNGAQVIPGTIESLFFMQLIDVDLTTLVTLVMGTCFGGLVGGVIVTHLSKQAIRLAMMCCFVIIIGLLICHQLRLIPSSGELIALHSGKLFIGFFAMVICGALTSVGIGLFVMVQAVLFLLNVSPVVAFPIMMTAGAMQQPLTTLVFVQQNKIPLKKTLILSLGGCIGVFITVPIFIHLTVTWLHSLLLAILVYNLFAISRAYLRSRMKGHGYQPNAIPLVAAD</sequence>